<proteinExistence type="predicted"/>
<evidence type="ECO:0000256" key="1">
    <source>
        <dbReference type="SAM" id="MobiDB-lite"/>
    </source>
</evidence>
<gene>
    <name evidence="2" type="ORF">EYF80_044579</name>
</gene>
<protein>
    <submittedName>
        <fullName evidence="2">Uncharacterized protein</fullName>
    </submittedName>
</protein>
<evidence type="ECO:0000313" key="3">
    <source>
        <dbReference type="Proteomes" id="UP000314294"/>
    </source>
</evidence>
<dbReference type="EMBL" id="SRLO01000859">
    <property type="protein sequence ID" value="TNN45226.1"/>
    <property type="molecule type" value="Genomic_DNA"/>
</dbReference>
<name>A0A4Z2FVJ3_9TELE</name>
<evidence type="ECO:0000313" key="2">
    <source>
        <dbReference type="EMBL" id="TNN45226.1"/>
    </source>
</evidence>
<feature type="region of interest" description="Disordered" evidence="1">
    <location>
        <begin position="48"/>
        <end position="74"/>
    </location>
</feature>
<organism evidence="2 3">
    <name type="scientific">Liparis tanakae</name>
    <name type="common">Tanaka's snailfish</name>
    <dbReference type="NCBI Taxonomy" id="230148"/>
    <lineage>
        <taxon>Eukaryota</taxon>
        <taxon>Metazoa</taxon>
        <taxon>Chordata</taxon>
        <taxon>Craniata</taxon>
        <taxon>Vertebrata</taxon>
        <taxon>Euteleostomi</taxon>
        <taxon>Actinopterygii</taxon>
        <taxon>Neopterygii</taxon>
        <taxon>Teleostei</taxon>
        <taxon>Neoteleostei</taxon>
        <taxon>Acanthomorphata</taxon>
        <taxon>Eupercaria</taxon>
        <taxon>Perciformes</taxon>
        <taxon>Cottioidei</taxon>
        <taxon>Cottales</taxon>
        <taxon>Liparidae</taxon>
        <taxon>Liparis</taxon>
    </lineage>
</organism>
<comment type="caution">
    <text evidence="2">The sequence shown here is derived from an EMBL/GenBank/DDBJ whole genome shotgun (WGS) entry which is preliminary data.</text>
</comment>
<accession>A0A4Z2FVJ3</accession>
<sequence length="116" mass="12757">MIWWIKIRFGLKIIEEDDSNPQHADGREAELFGGPGIRFNKGISELGMGAGWEEGGREEGGGGGKTNGTEEERDAFKSYDIKSIGVCIEAEVDKHRTFTQETNVKHCSVGVLYHSG</sequence>
<reference evidence="2 3" key="1">
    <citation type="submission" date="2019-03" db="EMBL/GenBank/DDBJ databases">
        <title>First draft genome of Liparis tanakae, snailfish: a comprehensive survey of snailfish specific genes.</title>
        <authorList>
            <person name="Kim W."/>
            <person name="Song I."/>
            <person name="Jeong J.-H."/>
            <person name="Kim D."/>
            <person name="Kim S."/>
            <person name="Ryu S."/>
            <person name="Song J.Y."/>
            <person name="Lee S.K."/>
        </authorList>
    </citation>
    <scope>NUCLEOTIDE SEQUENCE [LARGE SCALE GENOMIC DNA]</scope>
    <source>
        <tissue evidence="2">Muscle</tissue>
    </source>
</reference>
<dbReference type="AlphaFoldDB" id="A0A4Z2FVJ3"/>
<dbReference type="Proteomes" id="UP000314294">
    <property type="component" value="Unassembled WGS sequence"/>
</dbReference>
<keyword evidence="3" id="KW-1185">Reference proteome</keyword>